<feature type="compositionally biased region" description="Basic and acidic residues" evidence="1">
    <location>
        <begin position="37"/>
        <end position="65"/>
    </location>
</feature>
<gene>
    <name evidence="2" type="ORF">DDF84_013440</name>
</gene>
<dbReference type="PROSITE" id="PS51257">
    <property type="entry name" value="PROKAR_LIPOPROTEIN"/>
    <property type="match status" value="1"/>
</dbReference>
<protein>
    <recommendedName>
        <fullName evidence="4">Lipoprotein</fullName>
    </recommendedName>
</protein>
<evidence type="ECO:0008006" key="4">
    <source>
        <dbReference type="Google" id="ProtNLM"/>
    </source>
</evidence>
<proteinExistence type="predicted"/>
<feature type="region of interest" description="Disordered" evidence="1">
    <location>
        <begin position="20"/>
        <end position="71"/>
    </location>
</feature>
<name>A0A482IS14_9BURK</name>
<dbReference type="EMBL" id="CP037900">
    <property type="protein sequence ID" value="QBP10682.1"/>
    <property type="molecule type" value="Genomic_DNA"/>
</dbReference>
<dbReference type="AlphaFoldDB" id="A0A482IS14"/>
<evidence type="ECO:0000313" key="3">
    <source>
        <dbReference type="Proteomes" id="UP000253772"/>
    </source>
</evidence>
<evidence type="ECO:0000313" key="2">
    <source>
        <dbReference type="EMBL" id="QBP10682.1"/>
    </source>
</evidence>
<sequence>MKPILVLLVTSVALLGGCVITPDHGDHRGGGYYSGDGRSDYDRDHDHGDRDRGDHRDNESDRDRWQGGPHY</sequence>
<accession>A0A482IS14</accession>
<organism evidence="2 3">
    <name type="scientific">Cupriavidus metallidurans</name>
    <dbReference type="NCBI Taxonomy" id="119219"/>
    <lineage>
        <taxon>Bacteria</taxon>
        <taxon>Pseudomonadati</taxon>
        <taxon>Pseudomonadota</taxon>
        <taxon>Betaproteobacteria</taxon>
        <taxon>Burkholderiales</taxon>
        <taxon>Burkholderiaceae</taxon>
        <taxon>Cupriavidus</taxon>
    </lineage>
</organism>
<reference evidence="2 3" key="1">
    <citation type="submission" date="2019-03" db="EMBL/GenBank/DDBJ databases">
        <title>Comparative insights into the high quality Complete genome sequence of highly metal resistant Cupriavidus metallidurans strain BS1 isolated from a gold-copper mine.</title>
        <authorList>
            <person name="Mazhar H.S."/>
            <person name="Rensing C."/>
        </authorList>
    </citation>
    <scope>NUCLEOTIDE SEQUENCE [LARGE SCALE GENOMIC DNA]</scope>
    <source>
        <strain evidence="2 3">BS1</strain>
    </source>
</reference>
<evidence type="ECO:0000256" key="1">
    <source>
        <dbReference type="SAM" id="MobiDB-lite"/>
    </source>
</evidence>
<dbReference type="Proteomes" id="UP000253772">
    <property type="component" value="Chromosome c1"/>
</dbReference>